<feature type="domain" description="ALK/LTK-like glycine-rich" evidence="16">
    <location>
        <begin position="40"/>
        <end position="349"/>
    </location>
</feature>
<accession>A2FVS8</accession>
<keyword evidence="3" id="KW-1003">Cell membrane</keyword>
<dbReference type="InParanoid" id="A2FVS8"/>
<keyword evidence="14" id="KW-0675">Receptor</keyword>
<keyword evidence="7" id="KW-0547">Nucleotide-binding</keyword>
<evidence type="ECO:0000256" key="2">
    <source>
        <dbReference type="ARBA" id="ARBA00011902"/>
    </source>
</evidence>
<comment type="subcellular location">
    <subcellularLocation>
        <location evidence="1">Cell membrane</location>
        <topology evidence="1">Single-pass type I membrane protein</topology>
    </subcellularLocation>
</comment>
<evidence type="ECO:0000256" key="5">
    <source>
        <dbReference type="ARBA" id="ARBA00022692"/>
    </source>
</evidence>
<dbReference type="AlphaFoldDB" id="A2FVS8"/>
<evidence type="ECO:0000256" key="3">
    <source>
        <dbReference type="ARBA" id="ARBA00022475"/>
    </source>
</evidence>
<name>A2FVS8_TRIV3</name>
<dbReference type="InterPro" id="IPR055163">
    <property type="entry name" value="ALK/LTK-like_GRD"/>
</dbReference>
<evidence type="ECO:0000313" key="18">
    <source>
        <dbReference type="Proteomes" id="UP000001542"/>
    </source>
</evidence>
<keyword evidence="12" id="KW-0829">Tyrosine-protein kinase</keyword>
<evidence type="ECO:0000256" key="8">
    <source>
        <dbReference type="ARBA" id="ARBA00022777"/>
    </source>
</evidence>
<dbReference type="EC" id="2.7.10.1" evidence="2"/>
<reference evidence="17" key="2">
    <citation type="journal article" date="2007" name="Science">
        <title>Draft genome sequence of the sexually transmitted pathogen Trichomonas vaginalis.</title>
        <authorList>
            <person name="Carlton J.M."/>
            <person name="Hirt R.P."/>
            <person name="Silva J.C."/>
            <person name="Delcher A.L."/>
            <person name="Schatz M."/>
            <person name="Zhao Q."/>
            <person name="Wortman J.R."/>
            <person name="Bidwell S.L."/>
            <person name="Alsmark U.C.M."/>
            <person name="Besteiro S."/>
            <person name="Sicheritz-Ponten T."/>
            <person name="Noel C.J."/>
            <person name="Dacks J.B."/>
            <person name="Foster P.G."/>
            <person name="Simillion C."/>
            <person name="Van de Peer Y."/>
            <person name="Miranda-Saavedra D."/>
            <person name="Barton G.J."/>
            <person name="Westrop G.D."/>
            <person name="Mueller S."/>
            <person name="Dessi D."/>
            <person name="Fiori P.L."/>
            <person name="Ren Q."/>
            <person name="Paulsen I."/>
            <person name="Zhang H."/>
            <person name="Bastida-Corcuera F.D."/>
            <person name="Simoes-Barbosa A."/>
            <person name="Brown M.T."/>
            <person name="Hayes R.D."/>
            <person name="Mukherjee M."/>
            <person name="Okumura C.Y."/>
            <person name="Schneider R."/>
            <person name="Smith A.J."/>
            <person name="Vanacova S."/>
            <person name="Villalvazo M."/>
            <person name="Haas B.J."/>
            <person name="Pertea M."/>
            <person name="Feldblyum T.V."/>
            <person name="Utterback T.R."/>
            <person name="Shu C.L."/>
            <person name="Osoegawa K."/>
            <person name="de Jong P.J."/>
            <person name="Hrdy I."/>
            <person name="Horvathova L."/>
            <person name="Zubacova Z."/>
            <person name="Dolezal P."/>
            <person name="Malik S.B."/>
            <person name="Logsdon J.M. Jr."/>
            <person name="Henze K."/>
            <person name="Gupta A."/>
            <person name="Wang C.C."/>
            <person name="Dunne R.L."/>
            <person name="Upcroft J.A."/>
            <person name="Upcroft P."/>
            <person name="White O."/>
            <person name="Salzberg S.L."/>
            <person name="Tang P."/>
            <person name="Chiu C.-H."/>
            <person name="Lee Y.-S."/>
            <person name="Embley T.M."/>
            <person name="Coombs G.H."/>
            <person name="Mottram J.C."/>
            <person name="Tachezy J."/>
            <person name="Fraser-Liggett C.M."/>
            <person name="Johnson P.J."/>
        </authorList>
    </citation>
    <scope>NUCLEOTIDE SEQUENCE [LARGE SCALE GENOMIC DNA]</scope>
    <source>
        <strain evidence="17">G3</strain>
    </source>
</reference>
<keyword evidence="13" id="KW-1015">Disulfide bond</keyword>
<keyword evidence="11" id="KW-0472">Membrane</keyword>
<keyword evidence="9" id="KW-0067">ATP-binding</keyword>
<dbReference type="KEGG" id="tva:4748673"/>
<evidence type="ECO:0000256" key="4">
    <source>
        <dbReference type="ARBA" id="ARBA00022679"/>
    </source>
</evidence>
<dbReference type="EMBL" id="DS114067">
    <property type="protein sequence ID" value="EAX90981.1"/>
    <property type="molecule type" value="Genomic_DNA"/>
</dbReference>
<evidence type="ECO:0000256" key="14">
    <source>
        <dbReference type="ARBA" id="ARBA00023170"/>
    </source>
</evidence>
<organism evidence="17 18">
    <name type="scientific">Trichomonas vaginalis (strain ATCC PRA-98 / G3)</name>
    <dbReference type="NCBI Taxonomy" id="412133"/>
    <lineage>
        <taxon>Eukaryota</taxon>
        <taxon>Metamonada</taxon>
        <taxon>Parabasalia</taxon>
        <taxon>Trichomonadida</taxon>
        <taxon>Trichomonadidae</taxon>
        <taxon>Trichomonas</taxon>
    </lineage>
</organism>
<dbReference type="GO" id="GO:0005886">
    <property type="term" value="C:plasma membrane"/>
    <property type="evidence" value="ECO:0007669"/>
    <property type="project" value="UniProtKB-SubCell"/>
</dbReference>
<dbReference type="GO" id="GO:0004714">
    <property type="term" value="F:transmembrane receptor protein tyrosine kinase activity"/>
    <property type="evidence" value="ECO:0007669"/>
    <property type="project" value="UniProtKB-EC"/>
</dbReference>
<keyword evidence="18" id="KW-1185">Reference proteome</keyword>
<keyword evidence="10" id="KW-1133">Transmembrane helix</keyword>
<keyword evidence="4" id="KW-0808">Transferase</keyword>
<evidence type="ECO:0000256" key="11">
    <source>
        <dbReference type="ARBA" id="ARBA00023136"/>
    </source>
</evidence>
<evidence type="ECO:0000256" key="6">
    <source>
        <dbReference type="ARBA" id="ARBA00022729"/>
    </source>
</evidence>
<reference evidence="17" key="1">
    <citation type="submission" date="2006-10" db="EMBL/GenBank/DDBJ databases">
        <authorList>
            <person name="Amadeo P."/>
            <person name="Zhao Q."/>
            <person name="Wortman J."/>
            <person name="Fraser-Liggett C."/>
            <person name="Carlton J."/>
        </authorList>
    </citation>
    <scope>NUCLEOTIDE SEQUENCE</scope>
    <source>
        <strain evidence="17">G3</strain>
    </source>
</reference>
<dbReference type="VEuPathDB" id="TrichDB:TVAGG3_0533120"/>
<dbReference type="GO" id="GO:0005524">
    <property type="term" value="F:ATP binding"/>
    <property type="evidence" value="ECO:0007669"/>
    <property type="project" value="UniProtKB-KW"/>
</dbReference>
<proteinExistence type="predicted"/>
<evidence type="ECO:0000256" key="15">
    <source>
        <dbReference type="ARBA" id="ARBA00023180"/>
    </source>
</evidence>
<dbReference type="Pfam" id="PF12810">
    <property type="entry name" value="ALK_LTK_GRD"/>
    <property type="match status" value="1"/>
</dbReference>
<protein>
    <recommendedName>
        <fullName evidence="2">receptor protein-tyrosine kinase</fullName>
        <ecNumber evidence="2">2.7.10.1</ecNumber>
    </recommendedName>
</protein>
<evidence type="ECO:0000256" key="9">
    <source>
        <dbReference type="ARBA" id="ARBA00022840"/>
    </source>
</evidence>
<sequence length="369" mass="39144">MISYSLVDASKGKLNVNVNAASKTYIFEYPCASTSDCTDYEITLPAGIYKFELYGASGGSYFNKVTSYRFPNRTCISAEKVKKVNGNTDCRIDGSNGGAGAYISGIISLKEKTTIFATIGGKGNYDYKIKDKDNDNCYIYPNLIEGGYGGGGSASNHYADSDWGAGSGGGQTAVKFLSNDLWHRVIVAGAGGGSDNNFTQTFGGADDGSGGAGSLEGQGWFTDGVYNSNYLANSTFGFSFGYGETAQKDRSQNPNGVQSCGGYSDRAGAGGGWFGGFASHHGNGGAGGGSSWVLTSNAIIPEGKITAYDSSYNLSESRQYAFSKHDYDFHHIVAESGVWEGYGRLIIKSLGTKKCACNNNIRNYFARRR</sequence>
<keyword evidence="5" id="KW-0812">Transmembrane</keyword>
<evidence type="ECO:0000256" key="12">
    <source>
        <dbReference type="ARBA" id="ARBA00023137"/>
    </source>
</evidence>
<evidence type="ECO:0000256" key="7">
    <source>
        <dbReference type="ARBA" id="ARBA00022741"/>
    </source>
</evidence>
<evidence type="ECO:0000313" key="17">
    <source>
        <dbReference type="EMBL" id="EAX90981.1"/>
    </source>
</evidence>
<keyword evidence="6" id="KW-0732">Signal</keyword>
<evidence type="ECO:0000256" key="1">
    <source>
        <dbReference type="ARBA" id="ARBA00004251"/>
    </source>
</evidence>
<dbReference type="Proteomes" id="UP000001542">
    <property type="component" value="Unassembled WGS sequence"/>
</dbReference>
<dbReference type="RefSeq" id="XP_001303911.1">
    <property type="nucleotide sequence ID" value="XM_001303910.1"/>
</dbReference>
<evidence type="ECO:0000256" key="13">
    <source>
        <dbReference type="ARBA" id="ARBA00023157"/>
    </source>
</evidence>
<evidence type="ECO:0000259" key="16">
    <source>
        <dbReference type="Pfam" id="PF12810"/>
    </source>
</evidence>
<gene>
    <name evidence="17" type="ORF">TVAG_200820</name>
</gene>
<keyword evidence="15" id="KW-0325">Glycoprotein</keyword>
<keyword evidence="8" id="KW-0418">Kinase</keyword>
<evidence type="ECO:0000256" key="10">
    <source>
        <dbReference type="ARBA" id="ARBA00022989"/>
    </source>
</evidence>
<dbReference type="VEuPathDB" id="TrichDB:TVAG_200820"/>